<accession>A0A1I0V8Q0</accession>
<reference evidence="1 2" key="1">
    <citation type="submission" date="2016-10" db="EMBL/GenBank/DDBJ databases">
        <authorList>
            <person name="de Groot N.N."/>
        </authorList>
    </citation>
    <scope>NUCLEOTIDE SEQUENCE [LARGE SCALE GENOMIC DNA]</scope>
    <source>
        <strain evidence="1 2">L14</strain>
    </source>
</reference>
<dbReference type="EMBL" id="FOJX01000001">
    <property type="protein sequence ID" value="SFA72739.1"/>
    <property type="molecule type" value="Genomic_DNA"/>
</dbReference>
<protein>
    <submittedName>
        <fullName evidence="1">Uncharacterized protein</fullName>
    </submittedName>
</protein>
<evidence type="ECO:0000313" key="2">
    <source>
        <dbReference type="Proteomes" id="UP000183843"/>
    </source>
</evidence>
<name>A0A1I0V8Q0_SELRU</name>
<sequence>MEFEKESLGTYITVKPWWDEVAVNQKLTFRGGIRKLNERADKRGRLMAFPELVSGGCEISALMFSSAYAKVAIEVSNNYLRQAEVEFEFTGKKDEKGKFIINGISVVKQI</sequence>
<dbReference type="AlphaFoldDB" id="A0A1I0V8Q0"/>
<organism evidence="1 2">
    <name type="scientific">Selenomonas ruminantium</name>
    <dbReference type="NCBI Taxonomy" id="971"/>
    <lineage>
        <taxon>Bacteria</taxon>
        <taxon>Bacillati</taxon>
        <taxon>Bacillota</taxon>
        <taxon>Negativicutes</taxon>
        <taxon>Selenomonadales</taxon>
        <taxon>Selenomonadaceae</taxon>
        <taxon>Selenomonas</taxon>
    </lineage>
</organism>
<dbReference type="Proteomes" id="UP000183843">
    <property type="component" value="Unassembled WGS sequence"/>
</dbReference>
<proteinExistence type="predicted"/>
<evidence type="ECO:0000313" key="1">
    <source>
        <dbReference type="EMBL" id="SFA72739.1"/>
    </source>
</evidence>
<gene>
    <name evidence="1" type="ORF">SAMN05216587_101385</name>
</gene>
<dbReference type="RefSeq" id="WP_074812225.1">
    <property type="nucleotide sequence ID" value="NZ_FOJX01000001.1"/>
</dbReference>